<dbReference type="Gene3D" id="3.20.20.60">
    <property type="entry name" value="Phosphoenolpyruvate-binding domains"/>
    <property type="match status" value="1"/>
</dbReference>
<gene>
    <name evidence="5" type="ORF">KILIM_085_00150</name>
</gene>
<evidence type="ECO:0000256" key="3">
    <source>
        <dbReference type="ARBA" id="ARBA00023239"/>
    </source>
</evidence>
<dbReference type="InterPro" id="IPR005000">
    <property type="entry name" value="Aldolase/citrate-lyase_domain"/>
</dbReference>
<dbReference type="InterPro" id="IPR015813">
    <property type="entry name" value="Pyrv/PenolPyrv_kinase-like_dom"/>
</dbReference>
<keyword evidence="3" id="KW-0456">Lyase</keyword>
<dbReference type="SUPFAM" id="SSF51621">
    <property type="entry name" value="Phosphoenolpyruvate/pyruvate domain"/>
    <property type="match status" value="1"/>
</dbReference>
<evidence type="ECO:0000256" key="1">
    <source>
        <dbReference type="ARBA" id="ARBA00005568"/>
    </source>
</evidence>
<dbReference type="GO" id="GO:0046872">
    <property type="term" value="F:metal ion binding"/>
    <property type="evidence" value="ECO:0007669"/>
    <property type="project" value="UniProtKB-KW"/>
</dbReference>
<dbReference type="eggNOG" id="COG3836">
    <property type="taxonomic scope" value="Bacteria"/>
</dbReference>
<dbReference type="PANTHER" id="PTHR30502">
    <property type="entry name" value="2-KETO-3-DEOXY-L-RHAMNONATE ALDOLASE"/>
    <property type="match status" value="1"/>
</dbReference>
<dbReference type="InterPro" id="IPR050251">
    <property type="entry name" value="HpcH-HpaI_aldolase"/>
</dbReference>
<dbReference type="RefSeq" id="WP_006594402.1">
    <property type="nucleotide sequence ID" value="NZ_BAHD01000085.1"/>
</dbReference>
<accession>K6WF19</accession>
<comment type="similarity">
    <text evidence="1">Belongs to the HpcH/HpaI aldolase family.</text>
</comment>
<name>K6WF19_9MICO</name>
<dbReference type="PANTHER" id="PTHR30502:SF0">
    <property type="entry name" value="PHOSPHOENOLPYRUVATE CARBOXYLASE FAMILY PROTEIN"/>
    <property type="match status" value="1"/>
</dbReference>
<dbReference type="OrthoDB" id="86160at2"/>
<sequence length="260" mass="26376">MGTERLTGLRAALADEGTALLGAFCGIPRLEVVQIIGYTGFDLVILDGEHGLFDASALPGLIAAARGAGLQVVVRVPRLDPQVISAALDAGADGVLVPHVRTAQEALLAVQACRFPPRGIRSLHGAVAAARYGTRPDYLSAANTDCACIVMCEDAQALEAIEDIAATPGLDAVFVGPFDLSASMGHVGQPAHEEVVAATREVFAAAARAGVAAGVMAAAPGAVAGWFADGARFVVAGLDTVMLREGAAATVAATQIRASR</sequence>
<feature type="domain" description="HpcH/HpaI aldolase/citrate lyase" evidence="4">
    <location>
        <begin position="31"/>
        <end position="243"/>
    </location>
</feature>
<dbReference type="AlphaFoldDB" id="K6WF19"/>
<keyword evidence="2" id="KW-0479">Metal-binding</keyword>
<dbReference type="STRING" id="1184609.KILIM_085_00150"/>
<evidence type="ECO:0000259" key="4">
    <source>
        <dbReference type="Pfam" id="PF03328"/>
    </source>
</evidence>
<dbReference type="Pfam" id="PF03328">
    <property type="entry name" value="HpcH_HpaI"/>
    <property type="match status" value="1"/>
</dbReference>
<dbReference type="GO" id="GO:0016832">
    <property type="term" value="F:aldehyde-lyase activity"/>
    <property type="evidence" value="ECO:0007669"/>
    <property type="project" value="TreeGrafter"/>
</dbReference>
<evidence type="ECO:0000313" key="5">
    <source>
        <dbReference type="EMBL" id="GAB97870.1"/>
    </source>
</evidence>
<keyword evidence="6" id="KW-1185">Reference proteome</keyword>
<dbReference type="Proteomes" id="UP000008366">
    <property type="component" value="Unassembled WGS sequence"/>
</dbReference>
<evidence type="ECO:0000256" key="2">
    <source>
        <dbReference type="ARBA" id="ARBA00022723"/>
    </source>
</evidence>
<dbReference type="EMBL" id="BAHD01000085">
    <property type="protein sequence ID" value="GAB97870.1"/>
    <property type="molecule type" value="Genomic_DNA"/>
</dbReference>
<dbReference type="GO" id="GO:0005737">
    <property type="term" value="C:cytoplasm"/>
    <property type="evidence" value="ECO:0007669"/>
    <property type="project" value="TreeGrafter"/>
</dbReference>
<proteinExistence type="inferred from homology"/>
<evidence type="ECO:0000313" key="6">
    <source>
        <dbReference type="Proteomes" id="UP000008366"/>
    </source>
</evidence>
<dbReference type="InterPro" id="IPR040442">
    <property type="entry name" value="Pyrv_kinase-like_dom_sf"/>
</dbReference>
<reference evidence="5 6" key="1">
    <citation type="submission" date="2012-08" db="EMBL/GenBank/DDBJ databases">
        <title>Whole genome shotgun sequence of Kineosphaera limosa NBRC 100340.</title>
        <authorList>
            <person name="Yoshida I."/>
            <person name="Isaki S."/>
            <person name="Hosoyama A."/>
            <person name="Tsuchikane K."/>
            <person name="Katsumata H."/>
            <person name="Ando Y."/>
            <person name="Ohji S."/>
            <person name="Hamada M."/>
            <person name="Tamura T."/>
            <person name="Yamazoe A."/>
            <person name="Yamazaki S."/>
            <person name="Fujita N."/>
        </authorList>
    </citation>
    <scope>NUCLEOTIDE SEQUENCE [LARGE SCALE GENOMIC DNA]</scope>
    <source>
        <strain evidence="5 6">NBRC 100340</strain>
    </source>
</reference>
<organism evidence="5 6">
    <name type="scientific">Kineosphaera limosa NBRC 100340</name>
    <dbReference type="NCBI Taxonomy" id="1184609"/>
    <lineage>
        <taxon>Bacteria</taxon>
        <taxon>Bacillati</taxon>
        <taxon>Actinomycetota</taxon>
        <taxon>Actinomycetes</taxon>
        <taxon>Micrococcales</taxon>
        <taxon>Dermatophilaceae</taxon>
        <taxon>Kineosphaera</taxon>
    </lineage>
</organism>
<comment type="caution">
    <text evidence="5">The sequence shown here is derived from an EMBL/GenBank/DDBJ whole genome shotgun (WGS) entry which is preliminary data.</text>
</comment>
<protein>
    <submittedName>
        <fullName evidence="5">Putative HpcH/HpaI aldolase</fullName>
    </submittedName>
</protein>